<sequence>MTSDDSLFEEAKSDKDTRKAVQNQIADIKNFVKGINIDEFKNGEWFAKLLTFSLDKYVQKVNADYFRGKYPNLPPDAIVQARIKLAAKYAGIEGSLTAAAYSTAVIATLGSAGGASPVTGPAGLTAFGVDLVYASQLQLRLAYDIAVLYGVPLDLDDPEDLWKLIRIAFAIQVGEDAGNAVLKGVPAVVRPVVKAIFSGPRLVAAKSLPVIGKYLLQRNIIKISIPVVSIPLSTGVNYWMTKVTANKAREIMRKEAKMIESAKRMVNASEHCLDELLWAAWMIIAANGAQPDEAEYTLFHYLTLISSESGVSAETLAEIRNTVEVDYSKIWSMLSQVSDAAPIYRACTVMAAVDGKITSQEIDVLRRLADCCGETFNEQELRAEARRWRK</sequence>
<name>A0ABV1C7T7_9BIFI</name>
<evidence type="ECO:0000313" key="2">
    <source>
        <dbReference type="Proteomes" id="UP001462554"/>
    </source>
</evidence>
<keyword evidence="2" id="KW-1185">Reference proteome</keyword>
<dbReference type="EMBL" id="JBBMFR010000002">
    <property type="protein sequence ID" value="MEQ2396579.1"/>
    <property type="molecule type" value="Genomic_DNA"/>
</dbReference>
<organism evidence="1 2">
    <name type="scientific">Bifidobacterium hominis</name>
    <dbReference type="NCBI Taxonomy" id="3133177"/>
    <lineage>
        <taxon>Bacteria</taxon>
        <taxon>Bacillati</taxon>
        <taxon>Actinomycetota</taxon>
        <taxon>Actinomycetes</taxon>
        <taxon>Bifidobacteriales</taxon>
        <taxon>Bifidobacteriaceae</taxon>
        <taxon>Bifidobacterium</taxon>
    </lineage>
</organism>
<evidence type="ECO:0008006" key="3">
    <source>
        <dbReference type="Google" id="ProtNLM"/>
    </source>
</evidence>
<evidence type="ECO:0000313" key="1">
    <source>
        <dbReference type="EMBL" id="MEQ2396579.1"/>
    </source>
</evidence>
<dbReference type="Proteomes" id="UP001462554">
    <property type="component" value="Unassembled WGS sequence"/>
</dbReference>
<comment type="caution">
    <text evidence="1">The sequence shown here is derived from an EMBL/GenBank/DDBJ whole genome shotgun (WGS) entry which is preliminary data.</text>
</comment>
<protein>
    <recommendedName>
        <fullName evidence="3">Co-chaperone DjlA N-terminal domain-containing protein</fullName>
    </recommendedName>
</protein>
<dbReference type="InterPro" id="IPR029024">
    <property type="entry name" value="TerB-like"/>
</dbReference>
<proteinExistence type="predicted"/>
<reference evidence="1 2" key="1">
    <citation type="submission" date="2024-03" db="EMBL/GenBank/DDBJ databases">
        <title>Human intestinal bacterial collection.</title>
        <authorList>
            <person name="Pauvert C."/>
            <person name="Hitch T.C.A."/>
            <person name="Clavel T."/>
        </authorList>
    </citation>
    <scope>NUCLEOTIDE SEQUENCE [LARGE SCALE GENOMIC DNA]</scope>
    <source>
        <strain evidence="1 2">CLA-AA-H311</strain>
    </source>
</reference>
<dbReference type="SUPFAM" id="SSF158682">
    <property type="entry name" value="TerB-like"/>
    <property type="match status" value="1"/>
</dbReference>
<gene>
    <name evidence="1" type="ORF">WMO36_01605</name>
</gene>
<accession>A0ABV1C7T7</accession>
<dbReference type="RefSeq" id="WP_349076556.1">
    <property type="nucleotide sequence ID" value="NZ_JBBMFR010000002.1"/>
</dbReference>